<dbReference type="PANTHER" id="PTHR34458:SF11">
    <property type="entry name" value="MD-2-RELATED LIPID-RECOGNITION DOMAIN-CONTAINING PROTEIN"/>
    <property type="match status" value="1"/>
</dbReference>
<feature type="chain" id="PRO_5023104833" evidence="1">
    <location>
        <begin position="20"/>
        <end position="145"/>
    </location>
</feature>
<feature type="signal peptide" evidence="1">
    <location>
        <begin position="1"/>
        <end position="19"/>
    </location>
</feature>
<evidence type="ECO:0000256" key="1">
    <source>
        <dbReference type="SAM" id="SignalP"/>
    </source>
</evidence>
<dbReference type="Pfam" id="PF01190">
    <property type="entry name" value="Pollen_Ole_e_1"/>
    <property type="match status" value="1"/>
</dbReference>
<name>A0A5A7P6E1_STRAF</name>
<dbReference type="PANTHER" id="PTHR34458">
    <property type="entry name" value="POLLEN OLE E 1 ALLERGEN AND EXTENSIN FAMILY PROTEIN-RELATED"/>
    <property type="match status" value="1"/>
</dbReference>
<reference evidence="3" key="1">
    <citation type="journal article" date="2019" name="Curr. Biol.">
        <title>Genome Sequence of Striga asiatica Provides Insight into the Evolution of Plant Parasitism.</title>
        <authorList>
            <person name="Yoshida S."/>
            <person name="Kim S."/>
            <person name="Wafula E.K."/>
            <person name="Tanskanen J."/>
            <person name="Kim Y.M."/>
            <person name="Honaas L."/>
            <person name="Yang Z."/>
            <person name="Spallek T."/>
            <person name="Conn C.E."/>
            <person name="Ichihashi Y."/>
            <person name="Cheong K."/>
            <person name="Cui S."/>
            <person name="Der J.P."/>
            <person name="Gundlach H."/>
            <person name="Jiao Y."/>
            <person name="Hori C."/>
            <person name="Ishida J.K."/>
            <person name="Kasahara H."/>
            <person name="Kiba T."/>
            <person name="Kim M.S."/>
            <person name="Koo N."/>
            <person name="Laohavisit A."/>
            <person name="Lee Y.H."/>
            <person name="Lumba S."/>
            <person name="McCourt P."/>
            <person name="Mortimer J.C."/>
            <person name="Mutuku J.M."/>
            <person name="Nomura T."/>
            <person name="Sasaki-Sekimoto Y."/>
            <person name="Seto Y."/>
            <person name="Wang Y."/>
            <person name="Wakatake T."/>
            <person name="Sakakibara H."/>
            <person name="Demura T."/>
            <person name="Yamaguchi S."/>
            <person name="Yoneyama K."/>
            <person name="Manabe R.I."/>
            <person name="Nelson D.C."/>
            <person name="Schulman A.H."/>
            <person name="Timko M.P."/>
            <person name="dePamphilis C.W."/>
            <person name="Choi D."/>
            <person name="Shirasu K."/>
        </authorList>
    </citation>
    <scope>NUCLEOTIDE SEQUENCE [LARGE SCALE GENOMIC DNA]</scope>
    <source>
        <strain evidence="3">cv. UVA1</strain>
    </source>
</reference>
<keyword evidence="3" id="KW-1185">Reference proteome</keyword>
<dbReference type="InterPro" id="IPR040404">
    <property type="entry name" value="Phylloplanin-like"/>
</dbReference>
<keyword evidence="1" id="KW-0732">Signal</keyword>
<comment type="caution">
    <text evidence="2">The sequence shown here is derived from an EMBL/GenBank/DDBJ whole genome shotgun (WGS) entry which is preliminary data.</text>
</comment>
<gene>
    <name evidence="2" type="ORF">STAS_04150</name>
</gene>
<dbReference type="Proteomes" id="UP000325081">
    <property type="component" value="Unassembled WGS sequence"/>
</dbReference>
<dbReference type="EMBL" id="BKCP01002447">
    <property type="protein sequence ID" value="GER28363.1"/>
    <property type="molecule type" value="Genomic_DNA"/>
</dbReference>
<evidence type="ECO:0000313" key="3">
    <source>
        <dbReference type="Proteomes" id="UP000325081"/>
    </source>
</evidence>
<organism evidence="2 3">
    <name type="scientific">Striga asiatica</name>
    <name type="common">Asiatic witchweed</name>
    <name type="synonym">Buchnera asiatica</name>
    <dbReference type="NCBI Taxonomy" id="4170"/>
    <lineage>
        <taxon>Eukaryota</taxon>
        <taxon>Viridiplantae</taxon>
        <taxon>Streptophyta</taxon>
        <taxon>Embryophyta</taxon>
        <taxon>Tracheophyta</taxon>
        <taxon>Spermatophyta</taxon>
        <taxon>Magnoliopsida</taxon>
        <taxon>eudicotyledons</taxon>
        <taxon>Gunneridae</taxon>
        <taxon>Pentapetalae</taxon>
        <taxon>asterids</taxon>
        <taxon>lamiids</taxon>
        <taxon>Lamiales</taxon>
        <taxon>Orobanchaceae</taxon>
        <taxon>Buchnereae</taxon>
        <taxon>Striga</taxon>
    </lineage>
</organism>
<accession>A0A5A7P6E1</accession>
<proteinExistence type="predicted"/>
<dbReference type="AlphaFoldDB" id="A0A5A7P6E1"/>
<dbReference type="OrthoDB" id="898896at2759"/>
<protein>
    <submittedName>
        <fullName evidence="2">Pollen Ole e 1 allergen and extensin family protein</fullName>
    </submittedName>
</protein>
<evidence type="ECO:0000313" key="2">
    <source>
        <dbReference type="EMBL" id="GER28363.1"/>
    </source>
</evidence>
<sequence>MVPFSNILLLTTLVSIALSGITLSALQYDVTLSGVATCPNSSLSVAHTYSVISRAQVEVVCPNSYIGNVLLKNTTTDNEGVYSFTFSVVEIHTNKLQLCYINVSLPMDGSCTFVPPGGAILYPILAVETLLRTVLVYSPGAPTYA</sequence>